<feature type="region of interest" description="Disordered" evidence="2">
    <location>
        <begin position="674"/>
        <end position="704"/>
    </location>
</feature>
<dbReference type="Proteomes" id="UP001164746">
    <property type="component" value="Chromosome 2"/>
</dbReference>
<proteinExistence type="predicted"/>
<dbReference type="InterPro" id="IPR033561">
    <property type="entry name" value="FBF1"/>
</dbReference>
<dbReference type="InterPro" id="IPR049390">
    <property type="entry name" value="FBF1_C"/>
</dbReference>
<feature type="compositionally biased region" description="Polar residues" evidence="2">
    <location>
        <begin position="217"/>
        <end position="232"/>
    </location>
</feature>
<keyword evidence="5" id="KW-1185">Reference proteome</keyword>
<evidence type="ECO:0000313" key="5">
    <source>
        <dbReference type="Proteomes" id="UP001164746"/>
    </source>
</evidence>
<evidence type="ECO:0000256" key="2">
    <source>
        <dbReference type="SAM" id="MobiDB-lite"/>
    </source>
</evidence>
<evidence type="ECO:0000256" key="1">
    <source>
        <dbReference type="SAM" id="Coils"/>
    </source>
</evidence>
<name>A0ABY7DCX3_MYAAR</name>
<evidence type="ECO:0000313" key="4">
    <source>
        <dbReference type="EMBL" id="WAQ95521.1"/>
    </source>
</evidence>
<feature type="compositionally biased region" description="Basic and acidic residues" evidence="2">
    <location>
        <begin position="381"/>
        <end position="391"/>
    </location>
</feature>
<evidence type="ECO:0000259" key="3">
    <source>
        <dbReference type="Pfam" id="PF21007"/>
    </source>
</evidence>
<feature type="region of interest" description="Disordered" evidence="2">
    <location>
        <begin position="1"/>
        <end position="232"/>
    </location>
</feature>
<sequence length="795" mass="91115">FQTKQQEAPKPTGQVGAQKTGVGRPEPTAGKADDRKSAPMGKADYLGLGEEVDPSKLMRTRSDAPKFGVGSDPTDVLKEDDIFVSPRTSEKPDQADSEDEDYESGCKPLFESASRQRQMSPRLKKDNQRHTSPRSPERKALDTSPRTRSLADQINHAVEPQPAKQGTHDFGTHQPAAPQAQLQSAQTQSQPATGGEDELNSSTDFFSFKKKEPVMSTGETQSGNQNGLQLSTGFPSELQTGLQSGLQSTYLPPPSTASSQPDYLAGNLQPQGFQAGSLQLQTGSQVYPDLMTGSMMTNAQQTQQQQQQMMRQQQLKQQQMMKQIQRQQQQFQKQQQQQLQQIQQQFMQPIAADTSLFGVGNSLFQDDMSFGLGGQLDIDAQSKKQTKDTGRNKQQARRKVTRVRQMEEEKAELTASMYKRLEDAEKDKAVEIERLKEVQRQALENIKRDHDETLVRLRRSKDQQIDAAAASHDTSRSLIAAVELIQNNAKDLGELQRKADNWHAQGLDDREITLRAKDEQLKMLQDRLNKQQDDTEQERQRLQELVARLETQIREQTRMLEEERWKVKQEQSRLQGLQNAMEDERRSWNDHQARERMNMEKSREALLEEQKTTLSQLHKERQALAEEQVQFNMKQKLAREEGAQYTSRVTQAKAEYEALSRAVAEAKDKYDNLKEENRREEDRIQDERRRLEKERAKMEKKEAELMESAHMIKEKSQDIEEAYAEGTKKYEEGIMALAEAQRLENEEGKRIDTINQQLNILKMKEKEITEDQKYLEEQNLYLHALKFMPYSSPKS</sequence>
<feature type="compositionally biased region" description="Low complexity" evidence="2">
    <location>
        <begin position="174"/>
        <end position="193"/>
    </location>
</feature>
<reference evidence="4" key="1">
    <citation type="submission" date="2022-11" db="EMBL/GenBank/DDBJ databases">
        <title>Centuries of genome instability and evolution in soft-shell clam transmissible cancer (bioRxiv).</title>
        <authorList>
            <person name="Hart S.F.M."/>
            <person name="Yonemitsu M.A."/>
            <person name="Giersch R.M."/>
            <person name="Beal B.F."/>
            <person name="Arriagada G."/>
            <person name="Davis B.W."/>
            <person name="Ostrander E.A."/>
            <person name="Goff S.P."/>
            <person name="Metzger M.J."/>
        </authorList>
    </citation>
    <scope>NUCLEOTIDE SEQUENCE</scope>
    <source>
        <strain evidence="4">MELC-2E11</strain>
        <tissue evidence="4">Siphon/mantle</tissue>
    </source>
</reference>
<dbReference type="PANTHER" id="PTHR33689:SF1">
    <property type="entry name" value="FAS-BINDING FACTOR 1"/>
    <property type="match status" value="1"/>
</dbReference>
<feature type="non-terminal residue" evidence="4">
    <location>
        <position position="1"/>
    </location>
</feature>
<feature type="region of interest" description="Disordered" evidence="2">
    <location>
        <begin position="381"/>
        <end position="408"/>
    </location>
</feature>
<accession>A0ABY7DCX3</accession>
<feature type="compositionally biased region" description="Basic and acidic residues" evidence="2">
    <location>
        <begin position="53"/>
        <end position="64"/>
    </location>
</feature>
<dbReference type="PANTHER" id="PTHR33689">
    <property type="entry name" value="FAS-BINDING FACTOR 1"/>
    <property type="match status" value="1"/>
</dbReference>
<dbReference type="EMBL" id="CP111013">
    <property type="protein sequence ID" value="WAQ95521.1"/>
    <property type="molecule type" value="Genomic_DNA"/>
</dbReference>
<feature type="domain" description="Fas-binding factor 1 C-terminal" evidence="3">
    <location>
        <begin position="390"/>
        <end position="786"/>
    </location>
</feature>
<feature type="coiled-coil region" evidence="1">
    <location>
        <begin position="310"/>
        <end position="341"/>
    </location>
</feature>
<keyword evidence="1" id="KW-0175">Coiled coil</keyword>
<dbReference type="Pfam" id="PF21007">
    <property type="entry name" value="FBF1"/>
    <property type="match status" value="1"/>
</dbReference>
<feature type="compositionally biased region" description="Basic and acidic residues" evidence="2">
    <location>
        <begin position="123"/>
        <end position="141"/>
    </location>
</feature>
<protein>
    <submittedName>
        <fullName evidence="4">FBF1-like protein</fullName>
    </submittedName>
</protein>
<gene>
    <name evidence="4" type="ORF">MAR_028211</name>
</gene>
<organism evidence="4 5">
    <name type="scientific">Mya arenaria</name>
    <name type="common">Soft-shell clam</name>
    <dbReference type="NCBI Taxonomy" id="6604"/>
    <lineage>
        <taxon>Eukaryota</taxon>
        <taxon>Metazoa</taxon>
        <taxon>Spiralia</taxon>
        <taxon>Lophotrochozoa</taxon>
        <taxon>Mollusca</taxon>
        <taxon>Bivalvia</taxon>
        <taxon>Autobranchia</taxon>
        <taxon>Heteroconchia</taxon>
        <taxon>Euheterodonta</taxon>
        <taxon>Imparidentia</taxon>
        <taxon>Neoheterodontei</taxon>
        <taxon>Myida</taxon>
        <taxon>Myoidea</taxon>
        <taxon>Myidae</taxon>
        <taxon>Mya</taxon>
    </lineage>
</organism>